<name>A0AAP2G2S1_9RHOB</name>
<dbReference type="RefSeq" id="WP_327792510.1">
    <property type="nucleotide sequence ID" value="NZ_JADQAZ010000001.1"/>
</dbReference>
<dbReference type="AlphaFoldDB" id="A0AAP2G2S1"/>
<keyword evidence="1" id="KW-0732">Signal</keyword>
<feature type="chain" id="PRO_5043034076" evidence="1">
    <location>
        <begin position="20"/>
        <end position="90"/>
    </location>
</feature>
<dbReference type="EMBL" id="JADQAZ010000001">
    <property type="protein sequence ID" value="MBT0956305.1"/>
    <property type="molecule type" value="Genomic_DNA"/>
</dbReference>
<feature type="signal peptide" evidence="1">
    <location>
        <begin position="1"/>
        <end position="19"/>
    </location>
</feature>
<comment type="caution">
    <text evidence="2">The sequence shown here is derived from an EMBL/GenBank/DDBJ whole genome shotgun (WGS) entry which is preliminary data.</text>
</comment>
<evidence type="ECO:0000256" key="1">
    <source>
        <dbReference type="SAM" id="SignalP"/>
    </source>
</evidence>
<gene>
    <name evidence="2" type="ORF">IV417_02805</name>
</gene>
<dbReference type="Proteomes" id="UP001315686">
    <property type="component" value="Unassembled WGS sequence"/>
</dbReference>
<evidence type="ECO:0000313" key="2">
    <source>
        <dbReference type="EMBL" id="MBT0956305.1"/>
    </source>
</evidence>
<sequence>MRPALAALAILASAGMAGAHELDSPGAQLLSAVVAGESCVMPIGKLKVTMQKMGYSADAVAEILLDMFAHGAASYDDKRDAVVLPAGECF</sequence>
<keyword evidence="3" id="KW-1185">Reference proteome</keyword>
<accession>A0AAP2G2S1</accession>
<evidence type="ECO:0000313" key="3">
    <source>
        <dbReference type="Proteomes" id="UP001315686"/>
    </source>
</evidence>
<proteinExistence type="predicted"/>
<protein>
    <submittedName>
        <fullName evidence="2">Uncharacterized protein</fullName>
    </submittedName>
</protein>
<reference evidence="2 3" key="1">
    <citation type="journal article" date="2021" name="Arch. Microbiol.">
        <title>Harenicola maris gen. nov., sp. nov. isolated from the Sea of Japan shallow sediments.</title>
        <authorList>
            <person name="Romanenko L.A."/>
            <person name="Kurilenko V.V."/>
            <person name="Chernysheva N.Y."/>
            <person name="Tekutyeva L.A."/>
            <person name="Velansky P.V."/>
            <person name="Svetashev V.I."/>
            <person name="Isaeva M.P."/>
        </authorList>
    </citation>
    <scope>NUCLEOTIDE SEQUENCE [LARGE SCALE GENOMIC DNA]</scope>
    <source>
        <strain evidence="2 3">KMM 3653</strain>
    </source>
</reference>
<organism evidence="2 3">
    <name type="scientific">Harenicola maris</name>
    <dbReference type="NCBI Taxonomy" id="2841044"/>
    <lineage>
        <taxon>Bacteria</taxon>
        <taxon>Pseudomonadati</taxon>
        <taxon>Pseudomonadota</taxon>
        <taxon>Alphaproteobacteria</taxon>
        <taxon>Rhodobacterales</taxon>
        <taxon>Paracoccaceae</taxon>
        <taxon>Harenicola</taxon>
    </lineage>
</organism>